<dbReference type="SUPFAM" id="SSF52091">
    <property type="entry name" value="SpoIIaa-like"/>
    <property type="match status" value="1"/>
</dbReference>
<evidence type="ECO:0000259" key="1">
    <source>
        <dbReference type="PROSITE" id="PS50801"/>
    </source>
</evidence>
<dbReference type="InterPro" id="IPR002645">
    <property type="entry name" value="STAS_dom"/>
</dbReference>
<sequence length="135" mass="14117">MTVTSIRSRSADSRSFCVASTSLTVACRTRGRGRDKEATVAVAGEVDAANAKHFAHAVREAAGASRTVVVDLTDVPFMAFDGASALYAISAHFSREDVAWCVVGSPAVSRVLQLCDPEGLIPQAVVPTLRGVEPA</sequence>
<dbReference type="CDD" id="cd07043">
    <property type="entry name" value="STAS_anti-anti-sigma_factors"/>
    <property type="match status" value="1"/>
</dbReference>
<dbReference type="PATRIC" id="fig|1800.3.peg.3907"/>
<gene>
    <name evidence="2" type="ORF">MCHUDSM44219_03878</name>
</gene>
<dbReference type="Pfam" id="PF01740">
    <property type="entry name" value="STAS"/>
    <property type="match status" value="1"/>
</dbReference>
<dbReference type="PROSITE" id="PS50801">
    <property type="entry name" value="STAS"/>
    <property type="match status" value="1"/>
</dbReference>
<dbReference type="Proteomes" id="UP000036176">
    <property type="component" value="Unassembled WGS sequence"/>
</dbReference>
<dbReference type="Gene3D" id="3.30.750.24">
    <property type="entry name" value="STAS domain"/>
    <property type="match status" value="1"/>
</dbReference>
<evidence type="ECO:0000313" key="2">
    <source>
        <dbReference type="EMBL" id="KMO73826.1"/>
    </source>
</evidence>
<dbReference type="EMBL" id="JYNX01000058">
    <property type="protein sequence ID" value="KMO73826.1"/>
    <property type="molecule type" value="Genomic_DNA"/>
</dbReference>
<reference evidence="2 3" key="1">
    <citation type="journal article" date="2015" name="Genome Biol. Evol.">
        <title>Characterization of Three Mycobacterium spp. with Potential Use in Bioremediation by Genome Sequencing and Comparative Genomics.</title>
        <authorList>
            <person name="Das S."/>
            <person name="Pettersson B.M."/>
            <person name="Behra P.R."/>
            <person name="Ramesh M."/>
            <person name="Dasgupta S."/>
            <person name="Bhattacharya A."/>
            <person name="Kirsebom L.A."/>
        </authorList>
    </citation>
    <scope>NUCLEOTIDE SEQUENCE [LARGE SCALE GENOMIC DNA]</scope>
    <source>
        <strain evidence="2 3">DSM 44219</strain>
    </source>
</reference>
<protein>
    <submittedName>
        <fullName evidence="2">STAS domain protein</fullName>
    </submittedName>
</protein>
<comment type="caution">
    <text evidence="2">The sequence shown here is derived from an EMBL/GenBank/DDBJ whole genome shotgun (WGS) entry which is preliminary data.</text>
</comment>
<keyword evidence="3" id="KW-1185">Reference proteome</keyword>
<dbReference type="PROSITE" id="PS51257">
    <property type="entry name" value="PROKAR_LIPOPROTEIN"/>
    <property type="match status" value="1"/>
</dbReference>
<evidence type="ECO:0000313" key="3">
    <source>
        <dbReference type="Proteomes" id="UP000036176"/>
    </source>
</evidence>
<organism evidence="2 3">
    <name type="scientific">Mycolicibacterium chubuense</name>
    <name type="common">Mycobacterium chubuense</name>
    <dbReference type="NCBI Taxonomy" id="1800"/>
    <lineage>
        <taxon>Bacteria</taxon>
        <taxon>Bacillati</taxon>
        <taxon>Actinomycetota</taxon>
        <taxon>Actinomycetes</taxon>
        <taxon>Mycobacteriales</taxon>
        <taxon>Mycobacteriaceae</taxon>
        <taxon>Mycolicibacterium</taxon>
    </lineage>
</organism>
<dbReference type="InterPro" id="IPR036513">
    <property type="entry name" value="STAS_dom_sf"/>
</dbReference>
<proteinExistence type="predicted"/>
<feature type="domain" description="STAS" evidence="1">
    <location>
        <begin position="40"/>
        <end position="135"/>
    </location>
</feature>
<name>A0A0J6YM41_MYCCU</name>
<accession>A0A0J6YM41</accession>
<dbReference type="OrthoDB" id="4730390at2"/>
<dbReference type="AlphaFoldDB" id="A0A0J6YM41"/>